<reference evidence="6" key="1">
    <citation type="submission" date="2016-10" db="EMBL/GenBank/DDBJ databases">
        <authorList>
            <person name="Varghese N."/>
            <person name="Submissions S."/>
        </authorList>
    </citation>
    <scope>NUCLEOTIDE SEQUENCE [LARGE SCALE GENOMIC DNA]</scope>
    <source>
        <strain evidence="6">DSM 45245</strain>
    </source>
</reference>
<evidence type="ECO:0000256" key="1">
    <source>
        <dbReference type="ARBA" id="ARBA00022603"/>
    </source>
</evidence>
<dbReference type="EMBL" id="FNPH01000005">
    <property type="protein sequence ID" value="SDZ09926.1"/>
    <property type="molecule type" value="Genomic_DNA"/>
</dbReference>
<evidence type="ECO:0000256" key="3">
    <source>
        <dbReference type="ARBA" id="ARBA00022691"/>
    </source>
</evidence>
<dbReference type="Gene3D" id="3.40.50.150">
    <property type="entry name" value="Vaccinia Virus protein VP39"/>
    <property type="match status" value="1"/>
</dbReference>
<keyword evidence="1" id="KW-0489">Methyltransferase</keyword>
<evidence type="ECO:0000256" key="4">
    <source>
        <dbReference type="SAM" id="MobiDB-lite"/>
    </source>
</evidence>
<dbReference type="SUPFAM" id="SSF53335">
    <property type="entry name" value="S-adenosyl-L-methionine-dependent methyltransferases"/>
    <property type="match status" value="1"/>
</dbReference>
<evidence type="ECO:0000256" key="2">
    <source>
        <dbReference type="ARBA" id="ARBA00022679"/>
    </source>
</evidence>
<keyword evidence="2" id="KW-0808">Transferase</keyword>
<evidence type="ECO:0008006" key="7">
    <source>
        <dbReference type="Google" id="ProtNLM"/>
    </source>
</evidence>
<name>A0A1H3Q948_9ACTN</name>
<dbReference type="InterPro" id="IPR029063">
    <property type="entry name" value="SAM-dependent_MTases_sf"/>
</dbReference>
<evidence type="ECO:0000313" key="6">
    <source>
        <dbReference type="Proteomes" id="UP000242415"/>
    </source>
</evidence>
<dbReference type="Proteomes" id="UP000242415">
    <property type="component" value="Unassembled WGS sequence"/>
</dbReference>
<dbReference type="AlphaFoldDB" id="A0A1H3Q948"/>
<organism evidence="5 6">
    <name type="scientific">Micromonospora pattaloongensis</name>
    <dbReference type="NCBI Taxonomy" id="405436"/>
    <lineage>
        <taxon>Bacteria</taxon>
        <taxon>Bacillati</taxon>
        <taxon>Actinomycetota</taxon>
        <taxon>Actinomycetes</taxon>
        <taxon>Micromonosporales</taxon>
        <taxon>Micromonosporaceae</taxon>
        <taxon>Micromonospora</taxon>
    </lineage>
</organism>
<accession>A0A1H3Q948</accession>
<sequence>MSAGQARRRSGVARPMADTTPRDRSADPAAVRRNGDADWDAWPVPDYLAENYRELHPADVAVIDHHARYYGQLPADGIDVGLEVGAGPNLYPLMLAAAVCRRIDAVEPSAASRAYLRGQLTRGADPSWDAFYAHCRERLPSLPSSSAAALSRVTVSRGDALALPSGRYGLASMHFVAESATEDYDEFGALCRAYVGSVRPGGHLVAAFMENMGRYRVGAGPQWPGCPVDIPAIRAVFAPYVDDLTLCRVDADPTLPDWGYTGMVLLTGRRAAAPVR</sequence>
<keyword evidence="6" id="KW-1185">Reference proteome</keyword>
<protein>
    <recommendedName>
        <fullName evidence="7">NNMT/PNMT/TEMT family protein</fullName>
    </recommendedName>
</protein>
<keyword evidence="3" id="KW-0949">S-adenosyl-L-methionine</keyword>
<gene>
    <name evidence="5" type="ORF">SAMN05444365_105311</name>
</gene>
<dbReference type="GO" id="GO:0032259">
    <property type="term" value="P:methylation"/>
    <property type="evidence" value="ECO:0007669"/>
    <property type="project" value="UniProtKB-KW"/>
</dbReference>
<feature type="region of interest" description="Disordered" evidence="4">
    <location>
        <begin position="1"/>
        <end position="35"/>
    </location>
</feature>
<proteinExistence type="predicted"/>
<dbReference type="STRING" id="405436.SAMN05444365_105311"/>
<feature type="compositionally biased region" description="Basic residues" evidence="4">
    <location>
        <begin position="1"/>
        <end position="11"/>
    </location>
</feature>
<dbReference type="GO" id="GO:0008168">
    <property type="term" value="F:methyltransferase activity"/>
    <property type="evidence" value="ECO:0007669"/>
    <property type="project" value="UniProtKB-KW"/>
</dbReference>
<evidence type="ECO:0000313" key="5">
    <source>
        <dbReference type="EMBL" id="SDZ09926.1"/>
    </source>
</evidence>
<dbReference type="PROSITE" id="PS51681">
    <property type="entry name" value="SAM_MT_NNMT_PNMT_TEMT"/>
    <property type="match status" value="1"/>
</dbReference>
<dbReference type="RefSeq" id="WP_217634866.1">
    <property type="nucleotide sequence ID" value="NZ_FNPH01000005.1"/>
</dbReference>
<dbReference type="InterPro" id="IPR000940">
    <property type="entry name" value="NNMT_TEMT_trans"/>
</dbReference>